<dbReference type="EnsemblPlants" id="OB01G35160.1">
    <property type="protein sequence ID" value="OB01G35160.1"/>
    <property type="gene ID" value="OB01G35160"/>
</dbReference>
<dbReference type="HOGENOM" id="CLU_2213974_0_0_1"/>
<dbReference type="AlphaFoldDB" id="J3L2R0"/>
<name>J3L2R0_ORYBR</name>
<accession>J3L2R0</accession>
<evidence type="ECO:0000313" key="3">
    <source>
        <dbReference type="Proteomes" id="UP000006038"/>
    </source>
</evidence>
<proteinExistence type="predicted"/>
<evidence type="ECO:0000256" key="1">
    <source>
        <dbReference type="SAM" id="MobiDB-lite"/>
    </source>
</evidence>
<dbReference type="Proteomes" id="UP000006038">
    <property type="component" value="Chromosome 1"/>
</dbReference>
<keyword evidence="3" id="KW-1185">Reference proteome</keyword>
<feature type="region of interest" description="Disordered" evidence="1">
    <location>
        <begin position="51"/>
        <end position="87"/>
    </location>
</feature>
<protein>
    <submittedName>
        <fullName evidence="2">Uncharacterized protein</fullName>
    </submittedName>
</protein>
<reference evidence="2" key="2">
    <citation type="submission" date="2013-04" db="UniProtKB">
        <authorList>
            <consortium name="EnsemblPlants"/>
        </authorList>
    </citation>
    <scope>IDENTIFICATION</scope>
</reference>
<reference evidence="2" key="1">
    <citation type="journal article" date="2013" name="Nat. Commun.">
        <title>Whole-genome sequencing of Oryza brachyantha reveals mechanisms underlying Oryza genome evolution.</title>
        <authorList>
            <person name="Chen J."/>
            <person name="Huang Q."/>
            <person name="Gao D."/>
            <person name="Wang J."/>
            <person name="Lang Y."/>
            <person name="Liu T."/>
            <person name="Li B."/>
            <person name="Bai Z."/>
            <person name="Luis Goicoechea J."/>
            <person name="Liang C."/>
            <person name="Chen C."/>
            <person name="Zhang W."/>
            <person name="Sun S."/>
            <person name="Liao Y."/>
            <person name="Zhang X."/>
            <person name="Yang L."/>
            <person name="Song C."/>
            <person name="Wang M."/>
            <person name="Shi J."/>
            <person name="Liu G."/>
            <person name="Liu J."/>
            <person name="Zhou H."/>
            <person name="Zhou W."/>
            <person name="Yu Q."/>
            <person name="An N."/>
            <person name="Chen Y."/>
            <person name="Cai Q."/>
            <person name="Wang B."/>
            <person name="Liu B."/>
            <person name="Min J."/>
            <person name="Huang Y."/>
            <person name="Wu H."/>
            <person name="Li Z."/>
            <person name="Zhang Y."/>
            <person name="Yin Y."/>
            <person name="Song W."/>
            <person name="Jiang J."/>
            <person name="Jackson S.A."/>
            <person name="Wing R.A."/>
            <person name="Wang J."/>
            <person name="Chen M."/>
        </authorList>
    </citation>
    <scope>NUCLEOTIDE SEQUENCE [LARGE SCALE GENOMIC DNA]</scope>
    <source>
        <strain evidence="2">cv. IRGC 101232</strain>
    </source>
</reference>
<organism evidence="2">
    <name type="scientific">Oryza brachyantha</name>
    <name type="common">malo sina</name>
    <dbReference type="NCBI Taxonomy" id="4533"/>
    <lineage>
        <taxon>Eukaryota</taxon>
        <taxon>Viridiplantae</taxon>
        <taxon>Streptophyta</taxon>
        <taxon>Embryophyta</taxon>
        <taxon>Tracheophyta</taxon>
        <taxon>Spermatophyta</taxon>
        <taxon>Magnoliopsida</taxon>
        <taxon>Liliopsida</taxon>
        <taxon>Poales</taxon>
        <taxon>Poaceae</taxon>
        <taxon>BOP clade</taxon>
        <taxon>Oryzoideae</taxon>
        <taxon>Oryzeae</taxon>
        <taxon>Oryzinae</taxon>
        <taxon>Oryza</taxon>
    </lineage>
</organism>
<dbReference type="Gramene" id="OB01G35160.1">
    <property type="protein sequence ID" value="OB01G35160.1"/>
    <property type="gene ID" value="OB01G35160"/>
</dbReference>
<evidence type="ECO:0000313" key="2">
    <source>
        <dbReference type="EnsemblPlants" id="OB01G35160.1"/>
    </source>
</evidence>
<sequence>MDLTNHYRCAPNATSVVVSLDDLSFDRLEGVTPPLLAMARTSFADSSRTANHDWAQRWSQHAPRGGKVLAQEGIKNPNPRQKMKEVRRCGEEIVTYRREGGHRRGRG</sequence>